<accession>V4J0X1</accession>
<dbReference type="InterPro" id="IPR058335">
    <property type="entry name" value="PccX"/>
</dbReference>
<feature type="non-terminal residue" evidence="1">
    <location>
        <position position="1"/>
    </location>
</feature>
<comment type="caution">
    <text evidence="1">The sequence shown here is derived from an EMBL/GenBank/DDBJ whole genome shotgun (WGS) entry which is preliminary data.</text>
</comment>
<evidence type="ECO:0000313" key="2">
    <source>
        <dbReference type="Proteomes" id="UP000017840"/>
    </source>
</evidence>
<sequence>DRAAAAAAAAAERGTPDWDGKRWAFAGRTDALQGRAVRVPRGAPTDAWTASGRTDRF</sequence>
<organism evidence="1 2">
    <name type="scientific">Candidatus Halobonum tyrrellensis G22</name>
    <dbReference type="NCBI Taxonomy" id="1324957"/>
    <lineage>
        <taxon>Archaea</taxon>
        <taxon>Methanobacteriati</taxon>
        <taxon>Methanobacteriota</taxon>
        <taxon>Stenosarchaea group</taxon>
        <taxon>Halobacteria</taxon>
        <taxon>Halobacteriales</taxon>
        <taxon>Haloferacaceae</taxon>
        <taxon>Candidatus Halobonum</taxon>
    </lineage>
</organism>
<evidence type="ECO:0000313" key="1">
    <source>
        <dbReference type="EMBL" id="ESP89112.1"/>
    </source>
</evidence>
<protein>
    <submittedName>
        <fullName evidence="1">Uncharacterized protein</fullName>
    </submittedName>
</protein>
<dbReference type="EMBL" id="ASGZ01000018">
    <property type="protein sequence ID" value="ESP89112.1"/>
    <property type="molecule type" value="Genomic_DNA"/>
</dbReference>
<dbReference type="eggNOG" id="arCOG04544">
    <property type="taxonomic scope" value="Archaea"/>
</dbReference>
<keyword evidence="2" id="KW-1185">Reference proteome</keyword>
<dbReference type="Proteomes" id="UP000017840">
    <property type="component" value="Unassembled WGS sequence"/>
</dbReference>
<name>V4J0X1_9EURY</name>
<gene>
    <name evidence="1" type="ORF">K933_05893</name>
</gene>
<dbReference type="AlphaFoldDB" id="V4J0X1"/>
<dbReference type="STRING" id="1324957.K933_05893"/>
<proteinExistence type="predicted"/>
<reference evidence="1 2" key="1">
    <citation type="journal article" date="2013" name="Genome Announc.">
        <title>Draft Genome Sequence of 'Candidatus Halobonum tyrrellensis' Strain G22, Isolated from the Hypersaline Waters of Lake Tyrrell, Australia.</title>
        <authorList>
            <person name="Ugalde J.A."/>
            <person name="Narasingarao P."/>
            <person name="Kuo S."/>
            <person name="Podell S."/>
            <person name="Allen E.E."/>
        </authorList>
    </citation>
    <scope>NUCLEOTIDE SEQUENCE [LARGE SCALE GENOMIC DNA]</scope>
    <source>
        <strain evidence="1 2">G22</strain>
    </source>
</reference>
<dbReference type="Pfam" id="PF26062">
    <property type="entry name" value="DUF8022"/>
    <property type="match status" value="1"/>
</dbReference>